<keyword evidence="5" id="KW-0812">Transmembrane</keyword>
<keyword evidence="7" id="KW-1185">Reference proteome</keyword>
<protein>
    <submittedName>
        <fullName evidence="8">RING-H2 finger protein ATL66-like</fullName>
    </submittedName>
</protein>
<dbReference type="PANTHER" id="PTHR45969">
    <property type="entry name" value="RING ZINC FINGER PROTEIN-RELATED"/>
    <property type="match status" value="1"/>
</dbReference>
<dbReference type="Pfam" id="PF13639">
    <property type="entry name" value="zf-RING_2"/>
    <property type="match status" value="1"/>
</dbReference>
<evidence type="ECO:0000256" key="1">
    <source>
        <dbReference type="ARBA" id="ARBA00022723"/>
    </source>
</evidence>
<evidence type="ECO:0000256" key="4">
    <source>
        <dbReference type="PROSITE-ProRule" id="PRU00175"/>
    </source>
</evidence>
<evidence type="ECO:0000313" key="8">
    <source>
        <dbReference type="RefSeq" id="XP_039129435.1"/>
    </source>
</evidence>
<dbReference type="PANTHER" id="PTHR45969:SF55">
    <property type="entry name" value="OS07G0686300 PROTEIN"/>
    <property type="match status" value="1"/>
</dbReference>
<keyword evidence="3" id="KW-0862">Zinc</keyword>
<dbReference type="SMART" id="SM00184">
    <property type="entry name" value="RING"/>
    <property type="match status" value="1"/>
</dbReference>
<dbReference type="InterPro" id="IPR001841">
    <property type="entry name" value="Znf_RING"/>
</dbReference>
<feature type="domain" description="RING-type" evidence="6">
    <location>
        <begin position="87"/>
        <end position="129"/>
    </location>
</feature>
<proteinExistence type="predicted"/>
<dbReference type="PROSITE" id="PS50089">
    <property type="entry name" value="ZF_RING_2"/>
    <property type="match status" value="1"/>
</dbReference>
<keyword evidence="5" id="KW-0472">Membrane</keyword>
<evidence type="ECO:0000256" key="2">
    <source>
        <dbReference type="ARBA" id="ARBA00022771"/>
    </source>
</evidence>
<reference evidence="8" key="1">
    <citation type="submission" date="2025-08" db="UniProtKB">
        <authorList>
            <consortium name="RefSeq"/>
        </authorList>
    </citation>
    <scope>IDENTIFICATION</scope>
</reference>
<dbReference type="GeneID" id="120265562"/>
<gene>
    <name evidence="8" type="primary">LOC120265562</name>
</gene>
<organism evidence="7 8">
    <name type="scientific">Dioscorea cayennensis subsp. rotundata</name>
    <name type="common">White Guinea yam</name>
    <name type="synonym">Dioscorea rotundata</name>
    <dbReference type="NCBI Taxonomy" id="55577"/>
    <lineage>
        <taxon>Eukaryota</taxon>
        <taxon>Viridiplantae</taxon>
        <taxon>Streptophyta</taxon>
        <taxon>Embryophyta</taxon>
        <taxon>Tracheophyta</taxon>
        <taxon>Spermatophyta</taxon>
        <taxon>Magnoliopsida</taxon>
        <taxon>Liliopsida</taxon>
        <taxon>Dioscoreales</taxon>
        <taxon>Dioscoreaceae</taxon>
        <taxon>Dioscorea</taxon>
    </lineage>
</organism>
<keyword evidence="1" id="KW-0479">Metal-binding</keyword>
<dbReference type="RefSeq" id="XP_039129435.1">
    <property type="nucleotide sequence ID" value="XM_039273501.1"/>
</dbReference>
<evidence type="ECO:0000256" key="3">
    <source>
        <dbReference type="ARBA" id="ARBA00022833"/>
    </source>
</evidence>
<dbReference type="SUPFAM" id="SSF57850">
    <property type="entry name" value="RING/U-box"/>
    <property type="match status" value="1"/>
</dbReference>
<evidence type="ECO:0000259" key="6">
    <source>
        <dbReference type="PROSITE" id="PS50089"/>
    </source>
</evidence>
<dbReference type="Proteomes" id="UP001515500">
    <property type="component" value="Chromosome 7"/>
</dbReference>
<dbReference type="Gene3D" id="3.30.40.10">
    <property type="entry name" value="Zinc/RING finger domain, C3HC4 (zinc finger)"/>
    <property type="match status" value="1"/>
</dbReference>
<feature type="transmembrane region" description="Helical" evidence="5">
    <location>
        <begin position="6"/>
        <end position="26"/>
    </location>
</feature>
<accession>A0AB40BPN9</accession>
<dbReference type="GO" id="GO:0008270">
    <property type="term" value="F:zinc ion binding"/>
    <property type="evidence" value="ECO:0007669"/>
    <property type="project" value="UniProtKB-KW"/>
</dbReference>
<keyword evidence="5" id="KW-1133">Transmembrane helix</keyword>
<name>A0AB40BPN9_DIOCR</name>
<evidence type="ECO:0000313" key="7">
    <source>
        <dbReference type="Proteomes" id="UP001515500"/>
    </source>
</evidence>
<dbReference type="GO" id="GO:0061630">
    <property type="term" value="F:ubiquitin protein ligase activity"/>
    <property type="evidence" value="ECO:0007669"/>
    <property type="project" value="TreeGrafter"/>
</dbReference>
<evidence type="ECO:0000256" key="5">
    <source>
        <dbReference type="SAM" id="Phobius"/>
    </source>
</evidence>
<dbReference type="InterPro" id="IPR013083">
    <property type="entry name" value="Znf_RING/FYVE/PHD"/>
</dbReference>
<keyword evidence="2 4" id="KW-0863">Zinc-finger</keyword>
<dbReference type="GO" id="GO:0016567">
    <property type="term" value="P:protein ubiquitination"/>
    <property type="evidence" value="ECO:0007669"/>
    <property type="project" value="TreeGrafter"/>
</dbReference>
<sequence length="161" mass="18446">MEITTLVFHLLISILIIHGVSLFMLLNKAIISVVTPLLPVQTRERLAWWHDTLFHSHKPGLLDPCSGVQLRISKFKSGSEDEEEVECVVCLCGIKEGEEIRELVCRHLFHRACLDRWLELWHSRCPLCRSCLIPCETKKKKVSGLESLEMEDLVAFVHDSS</sequence>
<dbReference type="AlphaFoldDB" id="A0AB40BPN9"/>